<protein>
    <recommendedName>
        <fullName evidence="3">AraC family transcriptional regulator</fullName>
    </recommendedName>
</protein>
<dbReference type="AlphaFoldDB" id="A0A1F6UK13"/>
<reference evidence="1 2" key="1">
    <citation type="journal article" date="2016" name="Nat. Commun.">
        <title>Thousands of microbial genomes shed light on interconnected biogeochemical processes in an aquifer system.</title>
        <authorList>
            <person name="Anantharaman K."/>
            <person name="Brown C.T."/>
            <person name="Hug L.A."/>
            <person name="Sharon I."/>
            <person name="Castelle C.J."/>
            <person name="Probst A.J."/>
            <person name="Thomas B.C."/>
            <person name="Singh A."/>
            <person name="Wilkins M.J."/>
            <person name="Karaoz U."/>
            <person name="Brodie E.L."/>
            <person name="Williams K.H."/>
            <person name="Hubbard S.S."/>
            <person name="Banfield J.F."/>
        </authorList>
    </citation>
    <scope>NUCLEOTIDE SEQUENCE [LARGE SCALE GENOMIC DNA]</scope>
</reference>
<organism evidence="1 2">
    <name type="scientific">Candidatus Muproteobacteria bacterium RBG_19FT_COMBO_61_10</name>
    <dbReference type="NCBI Taxonomy" id="1817761"/>
    <lineage>
        <taxon>Bacteria</taxon>
        <taxon>Pseudomonadati</taxon>
        <taxon>Pseudomonadota</taxon>
        <taxon>Candidatus Muproteobacteria</taxon>
    </lineage>
</organism>
<dbReference type="Proteomes" id="UP000177950">
    <property type="component" value="Unassembled WGS sequence"/>
</dbReference>
<evidence type="ECO:0000313" key="1">
    <source>
        <dbReference type="EMBL" id="OGI57720.1"/>
    </source>
</evidence>
<proteinExistence type="predicted"/>
<dbReference type="EMBL" id="MFSV01000117">
    <property type="protein sequence ID" value="OGI57720.1"/>
    <property type="molecule type" value="Genomic_DNA"/>
</dbReference>
<gene>
    <name evidence="1" type="ORF">A2V58_02235</name>
</gene>
<sequence>MVRFFVATVVTLLTWLPPATGWAEEVSKEQIKGLDEQVQEIKTDALGIAAELNRLEEKLLYPSNTQVSLFISLAPGTKFRLDAVEIQIDGKPVTRYLYALKELEALQGGGVQRIYTGNIRKGEHDLQVSVSGKSTGGGELRQTASFKLNKDVAPKLVGITLSTPGSASPSISFKDW</sequence>
<name>A0A1F6UK13_9PROT</name>
<comment type="caution">
    <text evidence="1">The sequence shown here is derived from an EMBL/GenBank/DDBJ whole genome shotgun (WGS) entry which is preliminary data.</text>
</comment>
<evidence type="ECO:0008006" key="3">
    <source>
        <dbReference type="Google" id="ProtNLM"/>
    </source>
</evidence>
<accession>A0A1F6UK13</accession>
<evidence type="ECO:0000313" key="2">
    <source>
        <dbReference type="Proteomes" id="UP000177950"/>
    </source>
</evidence>